<dbReference type="Pfam" id="PF06527">
    <property type="entry name" value="TniQ"/>
    <property type="match status" value="1"/>
</dbReference>
<proteinExistence type="predicted"/>
<organism evidence="2 3">
    <name type="scientific">Polaromonas aquatica</name>
    <dbReference type="NCBI Taxonomy" id="332657"/>
    <lineage>
        <taxon>Bacteria</taxon>
        <taxon>Pseudomonadati</taxon>
        <taxon>Pseudomonadota</taxon>
        <taxon>Betaproteobacteria</taxon>
        <taxon>Burkholderiales</taxon>
        <taxon>Comamonadaceae</taxon>
        <taxon>Polaromonas</taxon>
    </lineage>
</organism>
<evidence type="ECO:0000313" key="2">
    <source>
        <dbReference type="EMBL" id="MFC6282870.1"/>
    </source>
</evidence>
<dbReference type="EMBL" id="JBHSRS010000080">
    <property type="protein sequence ID" value="MFC6282870.1"/>
    <property type="molecule type" value="Genomic_DNA"/>
</dbReference>
<dbReference type="Proteomes" id="UP001596270">
    <property type="component" value="Unassembled WGS sequence"/>
</dbReference>
<sequence>MTLPLIKPEEFVGGYIGTVRRVLDCKSKRAVMDKLHQRFEAIDRKMAVLDVVAQTCERPMSEIVAMHTLTPLSRAFALDNISVPYGEDLNKDRLRNHAGKFSASHPQCCPACIEEDLDLLGLSYWRRYHLIRGIGHCLKHSDVELISIRTAKAFSQEPAHYFGDRSIVKTHSQRSETIVSNEFVRRYAGICEGLLNTKSPIGKAGAAAAMRAQADRLGFKLSTSVNSQTLHNLIQSSAPKKWLLDHFPKFLVQRRSSDLEQNCLPSPKHVASETFVLASAALYASPEDALKDFAKFAGKDAISLGARRRVKSWSSPEVLRIYVEAGFNASAVAAHFGTADRATCRAMAERGYPSIQKVINNKAGQALKRFLTGSELEDAISHAGERRDEFAKLLRGVAAPLAALFKQIEMQKSQ</sequence>
<name>A0ABW1U060_9BURK</name>
<accession>A0ABW1U060</accession>
<evidence type="ECO:0000259" key="1">
    <source>
        <dbReference type="Pfam" id="PF06527"/>
    </source>
</evidence>
<keyword evidence="3" id="KW-1185">Reference proteome</keyword>
<dbReference type="RefSeq" id="WP_371439173.1">
    <property type="nucleotide sequence ID" value="NZ_JBHSRS010000080.1"/>
</dbReference>
<evidence type="ECO:0000313" key="3">
    <source>
        <dbReference type="Proteomes" id="UP001596270"/>
    </source>
</evidence>
<gene>
    <name evidence="2" type="ORF">ACFQND_16735</name>
</gene>
<feature type="domain" description="TniQ" evidence="1">
    <location>
        <begin position="6"/>
        <end position="141"/>
    </location>
</feature>
<dbReference type="InterPro" id="IPR009492">
    <property type="entry name" value="TniQ"/>
</dbReference>
<comment type="caution">
    <text evidence="2">The sequence shown here is derived from an EMBL/GenBank/DDBJ whole genome shotgun (WGS) entry which is preliminary data.</text>
</comment>
<reference evidence="3" key="1">
    <citation type="journal article" date="2019" name="Int. J. Syst. Evol. Microbiol.">
        <title>The Global Catalogue of Microorganisms (GCM) 10K type strain sequencing project: providing services to taxonomists for standard genome sequencing and annotation.</title>
        <authorList>
            <consortium name="The Broad Institute Genomics Platform"/>
            <consortium name="The Broad Institute Genome Sequencing Center for Infectious Disease"/>
            <person name="Wu L."/>
            <person name="Ma J."/>
        </authorList>
    </citation>
    <scope>NUCLEOTIDE SEQUENCE [LARGE SCALE GENOMIC DNA]</scope>
    <source>
        <strain evidence="3">CCUG 39402</strain>
    </source>
</reference>
<protein>
    <submittedName>
        <fullName evidence="2">TniQ family protein</fullName>
    </submittedName>
</protein>